<dbReference type="EMBL" id="CP000544">
    <property type="protein sequence ID" value="ABM60819.1"/>
    <property type="molecule type" value="Genomic_DNA"/>
</dbReference>
<feature type="domain" description="Bacterial bifunctional deaminase-reductase C-terminal" evidence="1">
    <location>
        <begin position="40"/>
        <end position="239"/>
    </location>
</feature>
<name>A1WT07_HALHL</name>
<dbReference type="SUPFAM" id="SSF53597">
    <property type="entry name" value="Dihydrofolate reductase-like"/>
    <property type="match status" value="1"/>
</dbReference>
<dbReference type="InterPro" id="IPR002734">
    <property type="entry name" value="RibDG_C"/>
</dbReference>
<dbReference type="InterPro" id="IPR024072">
    <property type="entry name" value="DHFR-like_dom_sf"/>
</dbReference>
<dbReference type="HOGENOM" id="CLU_996306_0_0_6"/>
<dbReference type="STRING" id="349124.Hhal_0024"/>
<dbReference type="Gene3D" id="3.40.430.10">
    <property type="entry name" value="Dihydrofolate Reductase, subunit A"/>
    <property type="match status" value="1"/>
</dbReference>
<proteinExistence type="predicted"/>
<accession>A1WT07</accession>
<dbReference type="eggNOG" id="COG1985">
    <property type="taxonomic scope" value="Bacteria"/>
</dbReference>
<protein>
    <submittedName>
        <fullName evidence="2">Pyrimidine reductase, riboflavin biosynthesis, RibD</fullName>
    </submittedName>
</protein>
<sequence>MDHTPSSRLYPLFPSESGSSVAIEGLYLNAPLPTGSGKIPWVYANFVTSLDGRISLDAGVGCRVPGTVANPRDWRLFQELAARADCLITSGRYLRELAAGCAQDALPVGSEFTDLQQWREDQGLNPHPDVAIVSGSADFRIPATLREQGRRIWLFVPEDAATDALRRHQDAGAEVAAQFPGRRVTGRQLRETLGALGYARVYSVAGPQIAHTLVADGSLDTLFKTVRHRIIGGEPGAFETIIEGPGLENPADFRLRWLYFDPGEGPGDEQQLLRLDRVTG</sequence>
<evidence type="ECO:0000313" key="3">
    <source>
        <dbReference type="Proteomes" id="UP000000647"/>
    </source>
</evidence>
<dbReference type="AlphaFoldDB" id="A1WT07"/>
<evidence type="ECO:0000313" key="2">
    <source>
        <dbReference type="EMBL" id="ABM60819.1"/>
    </source>
</evidence>
<dbReference type="KEGG" id="hha:Hhal_0024"/>
<evidence type="ECO:0000259" key="1">
    <source>
        <dbReference type="Pfam" id="PF01872"/>
    </source>
</evidence>
<gene>
    <name evidence="2" type="ordered locus">Hhal_0024</name>
</gene>
<dbReference type="Proteomes" id="UP000000647">
    <property type="component" value="Chromosome"/>
</dbReference>
<keyword evidence="3" id="KW-1185">Reference proteome</keyword>
<dbReference type="GO" id="GO:0009231">
    <property type="term" value="P:riboflavin biosynthetic process"/>
    <property type="evidence" value="ECO:0007669"/>
    <property type="project" value="InterPro"/>
</dbReference>
<dbReference type="GO" id="GO:0008703">
    <property type="term" value="F:5-amino-6-(5-phosphoribosylamino)uracil reductase activity"/>
    <property type="evidence" value="ECO:0007669"/>
    <property type="project" value="InterPro"/>
</dbReference>
<dbReference type="OrthoDB" id="5563679at2"/>
<reference evidence="3" key="1">
    <citation type="submission" date="2006-12" db="EMBL/GenBank/DDBJ databases">
        <title>Complete sequence of Halorhodospira halophila SL1.</title>
        <authorList>
            <consortium name="US DOE Joint Genome Institute"/>
            <person name="Copeland A."/>
            <person name="Lucas S."/>
            <person name="Lapidus A."/>
            <person name="Barry K."/>
            <person name="Detter J.C."/>
            <person name="Glavina del Rio T."/>
            <person name="Hammon N."/>
            <person name="Israni S."/>
            <person name="Dalin E."/>
            <person name="Tice H."/>
            <person name="Pitluck S."/>
            <person name="Saunders E."/>
            <person name="Brettin T."/>
            <person name="Bruce D."/>
            <person name="Han C."/>
            <person name="Tapia R."/>
            <person name="Schmutz J."/>
            <person name="Larimer F."/>
            <person name="Land M."/>
            <person name="Hauser L."/>
            <person name="Kyrpides N."/>
            <person name="Mikhailova N."/>
            <person name="Hoff W."/>
            <person name="Richardson P."/>
        </authorList>
    </citation>
    <scope>NUCLEOTIDE SEQUENCE [LARGE SCALE GENOMIC DNA]</scope>
    <source>
        <strain evidence="3">DSM 244 / SL1</strain>
    </source>
</reference>
<reference evidence="2 3" key="2">
    <citation type="journal article" date="2013" name="Stand. Genomic Sci.">
        <title>Complete genome sequence of Halorhodospira halophila SL1.</title>
        <authorList>
            <person name="Challacombe J.F."/>
            <person name="Majid S."/>
            <person name="Deole R."/>
            <person name="Brettin T.S."/>
            <person name="Bruce D."/>
            <person name="Delano S.F."/>
            <person name="Detter J.C."/>
            <person name="Gleasner C.D."/>
            <person name="Han C.S."/>
            <person name="Misra M."/>
            <person name="Reitenga K.G."/>
            <person name="Mikhailova N."/>
            <person name="Woyke T."/>
            <person name="Pitluck S."/>
            <person name="Nolan M."/>
            <person name="Land M.L."/>
            <person name="Saunders E."/>
            <person name="Tapia R."/>
            <person name="Lapidus A."/>
            <person name="Ivanova N."/>
            <person name="Hoff W.D."/>
        </authorList>
    </citation>
    <scope>NUCLEOTIDE SEQUENCE [LARGE SCALE GENOMIC DNA]</scope>
    <source>
        <strain evidence="3">DSM 244 / SL1</strain>
    </source>
</reference>
<dbReference type="Pfam" id="PF01872">
    <property type="entry name" value="RibD_C"/>
    <property type="match status" value="1"/>
</dbReference>
<organism evidence="2 3">
    <name type="scientific">Halorhodospira halophila (strain DSM 244 / SL1)</name>
    <name type="common">Ectothiorhodospira halophila (strain DSM 244 / SL1)</name>
    <dbReference type="NCBI Taxonomy" id="349124"/>
    <lineage>
        <taxon>Bacteria</taxon>
        <taxon>Pseudomonadati</taxon>
        <taxon>Pseudomonadota</taxon>
        <taxon>Gammaproteobacteria</taxon>
        <taxon>Chromatiales</taxon>
        <taxon>Ectothiorhodospiraceae</taxon>
        <taxon>Halorhodospira</taxon>
    </lineage>
</organism>